<accession>A0A9W8AZ44</accession>
<dbReference type="Proteomes" id="UP001150925">
    <property type="component" value="Unassembled WGS sequence"/>
</dbReference>
<name>A0A9W8AZ44_9FUNG</name>
<keyword evidence="2" id="KW-1185">Reference proteome</keyword>
<evidence type="ECO:0000313" key="1">
    <source>
        <dbReference type="EMBL" id="KAJ1968203.1"/>
    </source>
</evidence>
<dbReference type="AlphaFoldDB" id="A0A9W8AZ44"/>
<dbReference type="EMBL" id="JANBPY010000217">
    <property type="protein sequence ID" value="KAJ1968203.1"/>
    <property type="molecule type" value="Genomic_DNA"/>
</dbReference>
<protein>
    <submittedName>
        <fullName evidence="1">Uncharacterized protein</fullName>
    </submittedName>
</protein>
<gene>
    <name evidence="1" type="ORF">IWQ62_001387</name>
</gene>
<feature type="non-terminal residue" evidence="1">
    <location>
        <position position="1"/>
    </location>
</feature>
<proteinExistence type="predicted"/>
<sequence length="166" mass="16955">PSLWPMAYPPSPPAATPPAPIAAALPPLIPVFATSFGMPLGKSPPELAGALGADGFFWGGGLLPVGARGAPALPGGEDDEGGFWEGTNARESDAAAVLAEVPALLELATAVLAPLAPSSTVLFVILIAPFKKLRVHIILGLGWRRNNDCIPVSVDKDSEWGCAVTS</sequence>
<reference evidence="1" key="1">
    <citation type="submission" date="2022-07" db="EMBL/GenBank/DDBJ databases">
        <title>Phylogenomic reconstructions and comparative analyses of Kickxellomycotina fungi.</title>
        <authorList>
            <person name="Reynolds N.K."/>
            <person name="Stajich J.E."/>
            <person name="Barry K."/>
            <person name="Grigoriev I.V."/>
            <person name="Crous P."/>
            <person name="Smith M.E."/>
        </authorList>
    </citation>
    <scope>NUCLEOTIDE SEQUENCE</scope>
    <source>
        <strain evidence="1">RSA 1196</strain>
    </source>
</reference>
<organism evidence="1 2">
    <name type="scientific">Dispira parvispora</name>
    <dbReference type="NCBI Taxonomy" id="1520584"/>
    <lineage>
        <taxon>Eukaryota</taxon>
        <taxon>Fungi</taxon>
        <taxon>Fungi incertae sedis</taxon>
        <taxon>Zoopagomycota</taxon>
        <taxon>Kickxellomycotina</taxon>
        <taxon>Dimargaritomycetes</taxon>
        <taxon>Dimargaritales</taxon>
        <taxon>Dimargaritaceae</taxon>
        <taxon>Dispira</taxon>
    </lineage>
</organism>
<comment type="caution">
    <text evidence="1">The sequence shown here is derived from an EMBL/GenBank/DDBJ whole genome shotgun (WGS) entry which is preliminary data.</text>
</comment>
<evidence type="ECO:0000313" key="2">
    <source>
        <dbReference type="Proteomes" id="UP001150925"/>
    </source>
</evidence>